<dbReference type="Pfam" id="PF13460">
    <property type="entry name" value="NAD_binding_10"/>
    <property type="match status" value="1"/>
</dbReference>
<dbReference type="InterPro" id="IPR036291">
    <property type="entry name" value="NAD(P)-bd_dom_sf"/>
</dbReference>
<evidence type="ECO:0000313" key="3">
    <source>
        <dbReference type="EMBL" id="GGN64406.1"/>
    </source>
</evidence>
<dbReference type="InterPro" id="IPR051604">
    <property type="entry name" value="Ergot_Alk_Oxidoreductase"/>
</dbReference>
<dbReference type="Gene3D" id="3.40.50.720">
    <property type="entry name" value="NAD(P)-binding Rossmann-like Domain"/>
    <property type="match status" value="1"/>
</dbReference>
<evidence type="ECO:0000259" key="2">
    <source>
        <dbReference type="Pfam" id="PF13460"/>
    </source>
</evidence>
<dbReference type="PANTHER" id="PTHR43162">
    <property type="match status" value="1"/>
</dbReference>
<evidence type="ECO:0000313" key="4">
    <source>
        <dbReference type="Proteomes" id="UP000600080"/>
    </source>
</evidence>
<proteinExistence type="predicted"/>
<protein>
    <submittedName>
        <fullName evidence="3">Oxidoreductase</fullName>
    </submittedName>
</protein>
<name>A0ABQ2K1P2_9ACTN</name>
<dbReference type="SUPFAM" id="SSF51735">
    <property type="entry name" value="NAD(P)-binding Rossmann-fold domains"/>
    <property type="match status" value="1"/>
</dbReference>
<dbReference type="RefSeq" id="WP_189104523.1">
    <property type="nucleotide sequence ID" value="NZ_BMND01000063.1"/>
</dbReference>
<reference evidence="4" key="1">
    <citation type="journal article" date="2019" name="Int. J. Syst. Evol. Microbiol.">
        <title>The Global Catalogue of Microorganisms (GCM) 10K type strain sequencing project: providing services to taxonomists for standard genome sequencing and annotation.</title>
        <authorList>
            <consortium name="The Broad Institute Genomics Platform"/>
            <consortium name="The Broad Institute Genome Sequencing Center for Infectious Disease"/>
            <person name="Wu L."/>
            <person name="Ma J."/>
        </authorList>
    </citation>
    <scope>NUCLEOTIDE SEQUENCE [LARGE SCALE GENOMIC DNA]</scope>
    <source>
        <strain evidence="4">CGMCC 4.7323</strain>
    </source>
</reference>
<dbReference type="PANTHER" id="PTHR43162:SF1">
    <property type="entry name" value="PRESTALK A DIFFERENTIATION PROTEIN A"/>
    <property type="match status" value="1"/>
</dbReference>
<evidence type="ECO:0000256" key="1">
    <source>
        <dbReference type="SAM" id="MobiDB-lite"/>
    </source>
</evidence>
<dbReference type="EMBL" id="BMND01000063">
    <property type="protein sequence ID" value="GGN64406.1"/>
    <property type="molecule type" value="Genomic_DNA"/>
</dbReference>
<sequence length="325" mass="33915">MNDSPTPTHTPSVHTPAAHTPPLHTPSAHATPARAEAPSRTTSPPADPARGSILVTGATGNTGSRLVARLVALGHPVRAAARRAPELPGAEGVPFDWHDPATHDDALRGASRLYLVPPVGDPDPAAVMLPFLERARAAGARRVVLLSSSALPAGGPGVGRVHAALPDHVDEWAVLRPSWFMQNFTGDHPHAQSIRTDGVLLTATGTGRVGFIDADDIAAVAAHALTDETAPAGDLVLTGPQALGYDDIAALVTEVTGRPVRHRSLTVEQLRERLAASLPAEFAALLAGLDRAIADGADDRVTDTVERLTGRPPRSFREFLIRAAG</sequence>
<gene>
    <name evidence="3" type="ORF">GCM10012285_66470</name>
</gene>
<accession>A0ABQ2K1P2</accession>
<dbReference type="Gene3D" id="3.90.25.10">
    <property type="entry name" value="UDP-galactose 4-epimerase, domain 1"/>
    <property type="match status" value="1"/>
</dbReference>
<feature type="compositionally biased region" description="Low complexity" evidence="1">
    <location>
        <begin position="1"/>
        <end position="33"/>
    </location>
</feature>
<feature type="domain" description="NAD(P)-binding" evidence="2">
    <location>
        <begin position="57"/>
        <end position="153"/>
    </location>
</feature>
<dbReference type="InterPro" id="IPR016040">
    <property type="entry name" value="NAD(P)-bd_dom"/>
</dbReference>
<dbReference type="GeneID" id="301552323"/>
<keyword evidence="4" id="KW-1185">Reference proteome</keyword>
<comment type="caution">
    <text evidence="3">The sequence shown here is derived from an EMBL/GenBank/DDBJ whole genome shotgun (WGS) entry which is preliminary data.</text>
</comment>
<feature type="region of interest" description="Disordered" evidence="1">
    <location>
        <begin position="1"/>
        <end position="59"/>
    </location>
</feature>
<dbReference type="Proteomes" id="UP000600080">
    <property type="component" value="Unassembled WGS sequence"/>
</dbReference>
<organism evidence="3 4">
    <name type="scientific">Streptomyces kronopolitis</name>
    <dbReference type="NCBI Taxonomy" id="1612435"/>
    <lineage>
        <taxon>Bacteria</taxon>
        <taxon>Bacillati</taxon>
        <taxon>Actinomycetota</taxon>
        <taxon>Actinomycetes</taxon>
        <taxon>Kitasatosporales</taxon>
        <taxon>Streptomycetaceae</taxon>
        <taxon>Streptomyces</taxon>
    </lineage>
</organism>